<dbReference type="Pfam" id="PF11604">
    <property type="entry name" value="CusF_Ec"/>
    <property type="match status" value="1"/>
</dbReference>
<feature type="chain" id="PRO_5046309713" evidence="1">
    <location>
        <begin position="22"/>
        <end position="111"/>
    </location>
</feature>
<sequence>MRAIFNLIFVSLFFIPFYSFADSMPMENAPVAMQQNTQTYESEGVITQWQSDRVSISHHAIPALKWPAMTMNFRLPPEIATRSLPAGTPVAFSFVKTETAYQLQTLTPLKR</sequence>
<name>A0ABS6LBZ9_9GAMM</name>
<dbReference type="EMBL" id="JAFMOY010000113">
    <property type="protein sequence ID" value="MBU9844458.1"/>
    <property type="molecule type" value="Genomic_DNA"/>
</dbReference>
<reference evidence="2 3" key="1">
    <citation type="submission" date="2021-03" db="EMBL/GenBank/DDBJ databases">
        <title>Five novel Rahnella species.</title>
        <authorList>
            <person name="Brady C."/>
            <person name="Asselin J."/>
            <person name="Beer S."/>
            <person name="Bruberg M.B."/>
            <person name="Crampton B."/>
            <person name="Venter S."/>
            <person name="Arnold D."/>
            <person name="Denman S."/>
        </authorList>
    </citation>
    <scope>NUCLEOTIDE SEQUENCE [LARGE SCALE GENOMIC DNA]</scope>
    <source>
        <strain evidence="2 3">FRB 231</strain>
    </source>
</reference>
<feature type="signal peptide" evidence="1">
    <location>
        <begin position="1"/>
        <end position="21"/>
    </location>
</feature>
<gene>
    <name evidence="2" type="ORF">J1784_05435</name>
</gene>
<dbReference type="InterPro" id="IPR021647">
    <property type="entry name" value="CusF_Ec"/>
</dbReference>
<dbReference type="Proteomes" id="UP000739284">
    <property type="component" value="Unassembled WGS sequence"/>
</dbReference>
<keyword evidence="1" id="KW-0732">Signal</keyword>
<comment type="caution">
    <text evidence="2">The sequence shown here is derived from an EMBL/GenBank/DDBJ whole genome shotgun (WGS) entry which is preliminary data.</text>
</comment>
<protein>
    <submittedName>
        <fullName evidence="2">Copper-binding protein</fullName>
    </submittedName>
</protein>
<evidence type="ECO:0000256" key="1">
    <source>
        <dbReference type="SAM" id="SignalP"/>
    </source>
</evidence>
<keyword evidence="3" id="KW-1185">Reference proteome</keyword>
<evidence type="ECO:0000313" key="3">
    <source>
        <dbReference type="Proteomes" id="UP000739284"/>
    </source>
</evidence>
<accession>A0ABS6LBZ9</accession>
<evidence type="ECO:0000313" key="2">
    <source>
        <dbReference type="EMBL" id="MBU9844458.1"/>
    </source>
</evidence>
<proteinExistence type="predicted"/>
<organism evidence="2 3">
    <name type="scientific">Rahnella ecdela</name>
    <dbReference type="NCBI Taxonomy" id="2816250"/>
    <lineage>
        <taxon>Bacteria</taxon>
        <taxon>Pseudomonadati</taxon>
        <taxon>Pseudomonadota</taxon>
        <taxon>Gammaproteobacteria</taxon>
        <taxon>Enterobacterales</taxon>
        <taxon>Yersiniaceae</taxon>
        <taxon>Rahnella</taxon>
    </lineage>
</organism>